<evidence type="ECO:0000313" key="11">
    <source>
        <dbReference type="Proteomes" id="UP000321490"/>
    </source>
</evidence>
<dbReference type="PROSITE" id="PS50850">
    <property type="entry name" value="MFS"/>
    <property type="match status" value="1"/>
</dbReference>
<protein>
    <submittedName>
        <fullName evidence="10">Putative MFS family arabinose efflux permease</fullName>
    </submittedName>
</protein>
<feature type="transmembrane region" description="Helical" evidence="8">
    <location>
        <begin position="96"/>
        <end position="116"/>
    </location>
</feature>
<dbReference type="RefSeq" id="WP_153360909.1">
    <property type="nucleotide sequence ID" value="NZ_JABGDC010000104.1"/>
</dbReference>
<feature type="transmembrane region" description="Helical" evidence="8">
    <location>
        <begin position="65"/>
        <end position="84"/>
    </location>
</feature>
<name>A0A562IQB9_9ACTN</name>
<keyword evidence="2" id="KW-0813">Transport</keyword>
<dbReference type="EMBL" id="VLKF01000001">
    <property type="protein sequence ID" value="TWH72913.1"/>
    <property type="molecule type" value="Genomic_DNA"/>
</dbReference>
<feature type="transmembrane region" description="Helical" evidence="8">
    <location>
        <begin position="401"/>
        <end position="420"/>
    </location>
</feature>
<evidence type="ECO:0000256" key="6">
    <source>
        <dbReference type="ARBA" id="ARBA00023136"/>
    </source>
</evidence>
<dbReference type="InterPro" id="IPR036259">
    <property type="entry name" value="MFS_trans_sf"/>
</dbReference>
<gene>
    <name evidence="10" type="ORF">JD78_01436</name>
</gene>
<evidence type="ECO:0000313" key="10">
    <source>
        <dbReference type="EMBL" id="TWH72913.1"/>
    </source>
</evidence>
<dbReference type="PANTHER" id="PTHR23513">
    <property type="entry name" value="INTEGRAL MEMBRANE EFFLUX PROTEIN-RELATED"/>
    <property type="match status" value="1"/>
</dbReference>
<keyword evidence="11" id="KW-1185">Reference proteome</keyword>
<feature type="transmembrane region" description="Helical" evidence="8">
    <location>
        <begin position="363"/>
        <end position="380"/>
    </location>
</feature>
<dbReference type="Proteomes" id="UP000321490">
    <property type="component" value="Unassembled WGS sequence"/>
</dbReference>
<feature type="region of interest" description="Disordered" evidence="7">
    <location>
        <begin position="1"/>
        <end position="29"/>
    </location>
</feature>
<proteinExistence type="predicted"/>
<feature type="transmembrane region" description="Helical" evidence="8">
    <location>
        <begin position="276"/>
        <end position="295"/>
    </location>
</feature>
<dbReference type="Pfam" id="PF05977">
    <property type="entry name" value="MFS_3"/>
    <property type="match status" value="1"/>
</dbReference>
<dbReference type="CDD" id="cd06173">
    <property type="entry name" value="MFS_MefA_like"/>
    <property type="match status" value="1"/>
</dbReference>
<evidence type="ECO:0000256" key="2">
    <source>
        <dbReference type="ARBA" id="ARBA00022448"/>
    </source>
</evidence>
<keyword evidence="6 8" id="KW-0472">Membrane</keyword>
<evidence type="ECO:0000256" key="8">
    <source>
        <dbReference type="SAM" id="Phobius"/>
    </source>
</evidence>
<feature type="transmembrane region" description="Helical" evidence="8">
    <location>
        <begin position="153"/>
        <end position="172"/>
    </location>
</feature>
<feature type="transmembrane region" description="Helical" evidence="8">
    <location>
        <begin position="193"/>
        <end position="218"/>
    </location>
</feature>
<keyword evidence="5 8" id="KW-1133">Transmembrane helix</keyword>
<dbReference type="InterPro" id="IPR020846">
    <property type="entry name" value="MFS_dom"/>
</dbReference>
<sequence>MSGEAVQDVDAERDGPAPSPAAAGQVPAPEVPVPAVPVPGTVPPATPEAPSALGAMALLRIGGFLVLYLNAAAVFLGVMAQAIARSWLAFELTGSNAALGGVLLAFGVALLVATPWGGVAADRLPKRLVLQVSVLLLAVSSAWIGLAVVLDVIAYWMLLGAGVLQAVGFALFNPARMAFLSELVPRGSVPQAVSLLLVNAEVNRVVGPALAGVVIGAVTWGVEAVFLSSAVLAAVGVLLTAALPAGRRQGEASGRSPLGELADGVRYVRRHPELSALVWCGIGVAMMGLPYLAFMPTISSDLFGLGSVGYGVLAATSAVGGVAAGLLLGRRSSWVRQTRVLVASGAVFGIAICALAIAPNAAVAVVVLLAVGASMLAFQTTNQSQLIALSDLEYHGRVQGLIMLSFGAFGIAALPLGLLADAIGLRWTLLGMGVGVLAFVALYAVVSRRRMAGAQRLRDLG</sequence>
<dbReference type="SUPFAM" id="SSF103473">
    <property type="entry name" value="MFS general substrate transporter"/>
    <property type="match status" value="1"/>
</dbReference>
<evidence type="ECO:0000256" key="7">
    <source>
        <dbReference type="SAM" id="MobiDB-lite"/>
    </source>
</evidence>
<feature type="transmembrane region" description="Helical" evidence="8">
    <location>
        <begin position="128"/>
        <end position="147"/>
    </location>
</feature>
<evidence type="ECO:0000256" key="5">
    <source>
        <dbReference type="ARBA" id="ARBA00022989"/>
    </source>
</evidence>
<evidence type="ECO:0000256" key="4">
    <source>
        <dbReference type="ARBA" id="ARBA00022692"/>
    </source>
</evidence>
<dbReference type="AlphaFoldDB" id="A0A562IQB9"/>
<dbReference type="GO" id="GO:0005886">
    <property type="term" value="C:plasma membrane"/>
    <property type="evidence" value="ECO:0007669"/>
    <property type="project" value="UniProtKB-SubCell"/>
</dbReference>
<comment type="subcellular location">
    <subcellularLocation>
        <location evidence="1">Cell membrane</location>
        <topology evidence="1">Multi-pass membrane protein</topology>
    </subcellularLocation>
</comment>
<dbReference type="OrthoDB" id="9775268at2"/>
<dbReference type="PANTHER" id="PTHR23513:SF11">
    <property type="entry name" value="STAPHYLOFERRIN A TRANSPORTER"/>
    <property type="match status" value="1"/>
</dbReference>
<organism evidence="10 11">
    <name type="scientific">Modestobacter roseus</name>
    <dbReference type="NCBI Taxonomy" id="1181884"/>
    <lineage>
        <taxon>Bacteria</taxon>
        <taxon>Bacillati</taxon>
        <taxon>Actinomycetota</taxon>
        <taxon>Actinomycetes</taxon>
        <taxon>Geodermatophilales</taxon>
        <taxon>Geodermatophilaceae</taxon>
        <taxon>Modestobacter</taxon>
    </lineage>
</organism>
<keyword evidence="3" id="KW-1003">Cell membrane</keyword>
<feature type="transmembrane region" description="Helical" evidence="8">
    <location>
        <begin position="340"/>
        <end position="357"/>
    </location>
</feature>
<reference evidence="10 11" key="1">
    <citation type="submission" date="2019-07" db="EMBL/GenBank/DDBJ databases">
        <title>R&amp;d 2014.</title>
        <authorList>
            <person name="Klenk H.-P."/>
        </authorList>
    </citation>
    <scope>NUCLEOTIDE SEQUENCE [LARGE SCALE GENOMIC DNA]</scope>
    <source>
        <strain evidence="10 11">DSM 45764</strain>
    </source>
</reference>
<comment type="caution">
    <text evidence="10">The sequence shown here is derived from an EMBL/GenBank/DDBJ whole genome shotgun (WGS) entry which is preliminary data.</text>
</comment>
<dbReference type="Gene3D" id="1.20.1250.20">
    <property type="entry name" value="MFS general substrate transporter like domains"/>
    <property type="match status" value="1"/>
</dbReference>
<dbReference type="GO" id="GO:0022857">
    <property type="term" value="F:transmembrane transporter activity"/>
    <property type="evidence" value="ECO:0007669"/>
    <property type="project" value="InterPro"/>
</dbReference>
<feature type="transmembrane region" description="Helical" evidence="8">
    <location>
        <begin position="224"/>
        <end position="245"/>
    </location>
</feature>
<keyword evidence="4 8" id="KW-0812">Transmembrane</keyword>
<accession>A0A562IQB9</accession>
<feature type="transmembrane region" description="Helical" evidence="8">
    <location>
        <begin position="307"/>
        <end position="328"/>
    </location>
</feature>
<feature type="domain" description="Major facilitator superfamily (MFS) profile" evidence="9">
    <location>
        <begin position="55"/>
        <end position="450"/>
    </location>
</feature>
<feature type="transmembrane region" description="Helical" evidence="8">
    <location>
        <begin position="426"/>
        <end position="446"/>
    </location>
</feature>
<evidence type="ECO:0000256" key="3">
    <source>
        <dbReference type="ARBA" id="ARBA00022475"/>
    </source>
</evidence>
<evidence type="ECO:0000256" key="1">
    <source>
        <dbReference type="ARBA" id="ARBA00004651"/>
    </source>
</evidence>
<dbReference type="InterPro" id="IPR010290">
    <property type="entry name" value="TM_effector"/>
</dbReference>
<evidence type="ECO:0000259" key="9">
    <source>
        <dbReference type="PROSITE" id="PS50850"/>
    </source>
</evidence>